<evidence type="ECO:0000313" key="13">
    <source>
        <dbReference type="Proteomes" id="UP000186922"/>
    </source>
</evidence>
<feature type="domain" description="Helicase ATP-binding" evidence="9">
    <location>
        <begin position="198"/>
        <end position="374"/>
    </location>
</feature>
<dbReference type="Pfam" id="PF00270">
    <property type="entry name" value="DEAD"/>
    <property type="match status" value="1"/>
</dbReference>
<dbReference type="OrthoDB" id="10259843at2759"/>
<dbReference type="Proteomes" id="UP000186922">
    <property type="component" value="Unassembled WGS sequence"/>
</dbReference>
<feature type="compositionally biased region" description="Acidic residues" evidence="8">
    <location>
        <begin position="141"/>
        <end position="151"/>
    </location>
</feature>
<evidence type="ECO:0000256" key="4">
    <source>
        <dbReference type="ARBA" id="ARBA00022806"/>
    </source>
</evidence>
<dbReference type="Pfam" id="PF00271">
    <property type="entry name" value="Helicase_C"/>
    <property type="match status" value="1"/>
</dbReference>
<dbReference type="PROSITE" id="PS51194">
    <property type="entry name" value="HELICASE_CTER"/>
    <property type="match status" value="1"/>
</dbReference>
<evidence type="ECO:0000313" key="12">
    <source>
        <dbReference type="EMBL" id="GAV08721.1"/>
    </source>
</evidence>
<dbReference type="SMART" id="SM00490">
    <property type="entry name" value="HELICc"/>
    <property type="match status" value="1"/>
</dbReference>
<feature type="domain" description="Helicase C-terminal" evidence="10">
    <location>
        <begin position="385"/>
        <end position="546"/>
    </location>
</feature>
<gene>
    <name evidence="12" type="primary">RvY_18375-1</name>
    <name evidence="12" type="synonym">RvY_18375.1</name>
    <name evidence="12" type="ORF">RvY_18375</name>
</gene>
<dbReference type="PROSITE" id="PS00039">
    <property type="entry name" value="DEAD_ATP_HELICASE"/>
    <property type="match status" value="1"/>
</dbReference>
<keyword evidence="3 7" id="KW-0378">Hydrolase</keyword>
<evidence type="ECO:0000256" key="3">
    <source>
        <dbReference type="ARBA" id="ARBA00022801"/>
    </source>
</evidence>
<evidence type="ECO:0000256" key="5">
    <source>
        <dbReference type="ARBA" id="ARBA00022840"/>
    </source>
</evidence>
<dbReference type="InterPro" id="IPR011545">
    <property type="entry name" value="DEAD/DEAH_box_helicase_dom"/>
</dbReference>
<reference evidence="12 13" key="1">
    <citation type="journal article" date="2016" name="Nat. Commun.">
        <title>Extremotolerant tardigrade genome and improved radiotolerance of human cultured cells by tardigrade-unique protein.</title>
        <authorList>
            <person name="Hashimoto T."/>
            <person name="Horikawa D.D."/>
            <person name="Saito Y."/>
            <person name="Kuwahara H."/>
            <person name="Kozuka-Hata H."/>
            <person name="Shin-I T."/>
            <person name="Minakuchi Y."/>
            <person name="Ohishi K."/>
            <person name="Motoyama A."/>
            <person name="Aizu T."/>
            <person name="Enomoto A."/>
            <person name="Kondo K."/>
            <person name="Tanaka S."/>
            <person name="Hara Y."/>
            <person name="Koshikawa S."/>
            <person name="Sagara H."/>
            <person name="Miura T."/>
            <person name="Yokobori S."/>
            <person name="Miyagawa K."/>
            <person name="Suzuki Y."/>
            <person name="Kubo T."/>
            <person name="Oyama M."/>
            <person name="Kohara Y."/>
            <person name="Fujiyama A."/>
            <person name="Arakawa K."/>
            <person name="Katayama T."/>
            <person name="Toyoda A."/>
            <person name="Kunieda T."/>
        </authorList>
    </citation>
    <scope>NUCLEOTIDE SEQUENCE [LARGE SCALE GENOMIC DNA]</scope>
    <source>
        <strain evidence="12 13">YOKOZUNA-1</strain>
    </source>
</reference>
<keyword evidence="4 7" id="KW-0347">Helicase</keyword>
<dbReference type="SMART" id="SM00487">
    <property type="entry name" value="DEXDc"/>
    <property type="match status" value="1"/>
</dbReference>
<evidence type="ECO:0000259" key="9">
    <source>
        <dbReference type="PROSITE" id="PS51192"/>
    </source>
</evidence>
<feature type="short sequence motif" description="Q motif" evidence="6">
    <location>
        <begin position="167"/>
        <end position="195"/>
    </location>
</feature>
<dbReference type="STRING" id="947166.A0A1D1W5L0"/>
<feature type="domain" description="DEAD-box RNA helicase Q" evidence="11">
    <location>
        <begin position="167"/>
        <end position="195"/>
    </location>
</feature>
<evidence type="ECO:0000259" key="11">
    <source>
        <dbReference type="PROSITE" id="PS51195"/>
    </source>
</evidence>
<dbReference type="PANTHER" id="PTHR47959">
    <property type="entry name" value="ATP-DEPENDENT RNA HELICASE RHLE-RELATED"/>
    <property type="match status" value="1"/>
</dbReference>
<feature type="compositionally biased region" description="Basic and acidic residues" evidence="8">
    <location>
        <begin position="114"/>
        <end position="125"/>
    </location>
</feature>
<evidence type="ECO:0000259" key="10">
    <source>
        <dbReference type="PROSITE" id="PS51194"/>
    </source>
</evidence>
<evidence type="ECO:0000256" key="8">
    <source>
        <dbReference type="SAM" id="MobiDB-lite"/>
    </source>
</evidence>
<dbReference type="PROSITE" id="PS51195">
    <property type="entry name" value="Q_MOTIF"/>
    <property type="match status" value="1"/>
</dbReference>
<dbReference type="InterPro" id="IPR050079">
    <property type="entry name" value="DEAD_box_RNA_helicase"/>
</dbReference>
<dbReference type="InterPro" id="IPR001650">
    <property type="entry name" value="Helicase_C-like"/>
</dbReference>
<feature type="compositionally biased region" description="Acidic residues" evidence="8">
    <location>
        <begin position="55"/>
        <end position="74"/>
    </location>
</feature>
<dbReference type="Gene3D" id="3.40.50.300">
    <property type="entry name" value="P-loop containing nucleotide triphosphate hydrolases"/>
    <property type="match status" value="2"/>
</dbReference>
<dbReference type="CDD" id="cd17947">
    <property type="entry name" value="DEADc_DDX27"/>
    <property type="match status" value="1"/>
</dbReference>
<dbReference type="GO" id="GO:0003724">
    <property type="term" value="F:RNA helicase activity"/>
    <property type="evidence" value="ECO:0007669"/>
    <property type="project" value="UniProtKB-EC"/>
</dbReference>
<comment type="caution">
    <text evidence="12">The sequence shown here is derived from an EMBL/GenBank/DDBJ whole genome shotgun (WGS) entry which is preliminary data.</text>
</comment>
<dbReference type="InterPro" id="IPR027417">
    <property type="entry name" value="P-loop_NTPase"/>
</dbReference>
<dbReference type="PROSITE" id="PS51192">
    <property type="entry name" value="HELICASE_ATP_BIND_1"/>
    <property type="match status" value="1"/>
</dbReference>
<dbReference type="PANTHER" id="PTHR47959:SF1">
    <property type="entry name" value="ATP-DEPENDENT RNA HELICASE DBPA"/>
    <property type="match status" value="1"/>
</dbReference>
<accession>A0A1D1W5L0</accession>
<dbReference type="EMBL" id="BDGG01000018">
    <property type="protein sequence ID" value="GAV08721.1"/>
    <property type="molecule type" value="Genomic_DNA"/>
</dbReference>
<comment type="similarity">
    <text evidence="7">Belongs to the DEAD box helicase family.</text>
</comment>
<feature type="compositionally biased region" description="Basic residues" evidence="8">
    <location>
        <begin position="713"/>
        <end position="723"/>
    </location>
</feature>
<dbReference type="CDD" id="cd18787">
    <property type="entry name" value="SF2_C_DEAD"/>
    <property type="match status" value="1"/>
</dbReference>
<feature type="compositionally biased region" description="Basic residues" evidence="8">
    <location>
        <begin position="1"/>
        <end position="26"/>
    </location>
</feature>
<keyword evidence="5 7" id="KW-0067">ATP-binding</keyword>
<name>A0A1D1W5L0_RAMVA</name>
<dbReference type="InterPro" id="IPR014001">
    <property type="entry name" value="Helicase_ATP-bd"/>
</dbReference>
<keyword evidence="13" id="KW-1185">Reference proteome</keyword>
<dbReference type="InterPro" id="IPR000629">
    <property type="entry name" value="RNA-helicase_DEAD-box_CS"/>
</dbReference>
<proteinExistence type="inferred from homology"/>
<feature type="compositionally biased region" description="Basic and acidic residues" evidence="8">
    <location>
        <begin position="614"/>
        <end position="632"/>
    </location>
</feature>
<sequence>MPNGKKGHRKMGKSPVKATKKPNRKKTAADADVAIDGNDITDAAAADPSRSTADDMPEPGEPFEPEDVDDEYDEGFSMFKDTGDGDTWGDISRERVKHKTIPDKPAINNANETTEDRLRTKEQRVPRPNKNKAKKEAAEAQGEEDYKDEEEDLEEIITLKDDLGSSSAFHEMNLSRPLLKALAELNFSTPTPIQAAAIPIGLLGRDICACSRTGTGKTAAYMLPILERLHYKPKADVATRVLVLVPTRELGAQVYAVTKDLSKYLPEYIQVALAVGGLDMKKQEKELRELPDIVIATPGRLLDHIQNTPSFGLGQVEILVLDEADRMLDEFFAEQMNEVIKMCAITRQTMLFSATLTEEVQKLASISLKDPVKLMVDESGSTALALRQEFVRVREEDSREALLLSLLCRSFPERTLVFIPTKVQVHRLYAVLKVMGKKVAELHGNMSQPQRLAALDDFKESQADILLATDVAARGLDIPFVKTVINLALPKTLEQYVHRVGRTARAGRVGRAVSLVGEDERKILKIIVKNARVPVQNRIVPPDVVGSYVDRLTKLQDEVEAFLNNEKEDKAMARMAKDLKIVEDRLAGKVEPPPPKRTTLPGFSKTGKSKKWKKPVEPKKKGKVKKDGRDPEDIALSKVQKGQARHSKKDFRPQRTRACADVPVRNTPSHKKSKDAKKKKKNTSAFASDLADTRKKGVKRLIKVGGNRPNDKRSKKMKGKGKR</sequence>
<dbReference type="GO" id="GO:0016787">
    <property type="term" value="F:hydrolase activity"/>
    <property type="evidence" value="ECO:0007669"/>
    <property type="project" value="UniProtKB-KW"/>
</dbReference>
<dbReference type="InterPro" id="IPR014014">
    <property type="entry name" value="RNA_helicase_DEAD_Q_motif"/>
</dbReference>
<feature type="region of interest" description="Disordered" evidence="8">
    <location>
        <begin position="586"/>
        <end position="723"/>
    </location>
</feature>
<dbReference type="GO" id="GO:0005829">
    <property type="term" value="C:cytosol"/>
    <property type="evidence" value="ECO:0007669"/>
    <property type="project" value="TreeGrafter"/>
</dbReference>
<evidence type="ECO:0000256" key="7">
    <source>
        <dbReference type="RuleBase" id="RU000492"/>
    </source>
</evidence>
<feature type="compositionally biased region" description="Basic residues" evidence="8">
    <location>
        <begin position="668"/>
        <end position="682"/>
    </location>
</feature>
<organism evidence="12 13">
    <name type="scientific">Ramazzottius varieornatus</name>
    <name type="common">Water bear</name>
    <name type="synonym">Tardigrade</name>
    <dbReference type="NCBI Taxonomy" id="947166"/>
    <lineage>
        <taxon>Eukaryota</taxon>
        <taxon>Metazoa</taxon>
        <taxon>Ecdysozoa</taxon>
        <taxon>Tardigrada</taxon>
        <taxon>Eutardigrada</taxon>
        <taxon>Parachela</taxon>
        <taxon>Hypsibioidea</taxon>
        <taxon>Ramazzottiidae</taxon>
        <taxon>Ramazzottius</taxon>
    </lineage>
</organism>
<keyword evidence="2 7" id="KW-0547">Nucleotide-binding</keyword>
<protein>
    <recommendedName>
        <fullName evidence="1">RNA helicase</fullName>
        <ecNumber evidence="1">3.6.4.13</ecNumber>
    </recommendedName>
</protein>
<dbReference type="AlphaFoldDB" id="A0A1D1W5L0"/>
<dbReference type="EC" id="3.6.4.13" evidence="1"/>
<dbReference type="SUPFAM" id="SSF52540">
    <property type="entry name" value="P-loop containing nucleoside triphosphate hydrolases"/>
    <property type="match status" value="1"/>
</dbReference>
<feature type="region of interest" description="Disordered" evidence="8">
    <location>
        <begin position="1"/>
        <end position="151"/>
    </location>
</feature>
<dbReference type="GO" id="GO:0005524">
    <property type="term" value="F:ATP binding"/>
    <property type="evidence" value="ECO:0007669"/>
    <property type="project" value="UniProtKB-KW"/>
</dbReference>
<evidence type="ECO:0000256" key="6">
    <source>
        <dbReference type="PROSITE-ProRule" id="PRU00552"/>
    </source>
</evidence>
<dbReference type="GO" id="GO:0003676">
    <property type="term" value="F:nucleic acid binding"/>
    <property type="evidence" value="ECO:0007669"/>
    <property type="project" value="InterPro"/>
</dbReference>
<evidence type="ECO:0000256" key="2">
    <source>
        <dbReference type="ARBA" id="ARBA00022741"/>
    </source>
</evidence>
<evidence type="ECO:0000256" key="1">
    <source>
        <dbReference type="ARBA" id="ARBA00012552"/>
    </source>
</evidence>